<dbReference type="InterPro" id="IPR001173">
    <property type="entry name" value="Glyco_trans_2-like"/>
</dbReference>
<dbReference type="PANTHER" id="PTHR22916:SF30">
    <property type="entry name" value="IPT_TIG DOMAIN-CONTAINING PROTEIN"/>
    <property type="match status" value="1"/>
</dbReference>
<proteinExistence type="predicted"/>
<dbReference type="PANTHER" id="PTHR22916">
    <property type="entry name" value="GLYCOSYLTRANSFERASE"/>
    <property type="match status" value="1"/>
</dbReference>
<comment type="caution">
    <text evidence="2">The sequence shown here is derived from an EMBL/GenBank/DDBJ whole genome shotgun (WGS) entry which is preliminary data.</text>
</comment>
<protein>
    <recommendedName>
        <fullName evidence="1">Glycosyltransferase 2-like domain-containing protein</fullName>
    </recommendedName>
</protein>
<name>A0A1F7RY53_9BACT</name>
<evidence type="ECO:0000259" key="1">
    <source>
        <dbReference type="Pfam" id="PF00535"/>
    </source>
</evidence>
<dbReference type="Proteomes" id="UP000178797">
    <property type="component" value="Unassembled WGS sequence"/>
</dbReference>
<sequence length="207" mass="23736">MGNLKVTICVPYYDMSNGAFFLKRAIDSVMSQTYKNYEIVLTKEGKAAKNTNEAIKRATGDLIKILHQDDYLAHKNALQVIVDAFTGHWLVTGCLHDDGEIHRPHYPVFSRTENTIGAPSVLTIKNGLDMYFNEDLEWMFDLEFYQRLYDKYGEPTILNDLNVVIGIGSHQSTNLLSNELKEKEEICFKNFATSRLIFQNTCRLLEI</sequence>
<dbReference type="AlphaFoldDB" id="A0A1F7RY53"/>
<reference evidence="2 3" key="1">
    <citation type="journal article" date="2016" name="Nat. Commun.">
        <title>Thousands of microbial genomes shed light on interconnected biogeochemical processes in an aquifer system.</title>
        <authorList>
            <person name="Anantharaman K."/>
            <person name="Brown C.T."/>
            <person name="Hug L.A."/>
            <person name="Sharon I."/>
            <person name="Castelle C.J."/>
            <person name="Probst A.J."/>
            <person name="Thomas B.C."/>
            <person name="Singh A."/>
            <person name="Wilkins M.J."/>
            <person name="Karaoz U."/>
            <person name="Brodie E.L."/>
            <person name="Williams K.H."/>
            <person name="Hubbard S.S."/>
            <person name="Banfield J.F."/>
        </authorList>
    </citation>
    <scope>NUCLEOTIDE SEQUENCE [LARGE SCALE GENOMIC DNA]</scope>
</reference>
<accession>A0A1F7RY53</accession>
<dbReference type="SUPFAM" id="SSF53448">
    <property type="entry name" value="Nucleotide-diphospho-sugar transferases"/>
    <property type="match status" value="1"/>
</dbReference>
<gene>
    <name evidence="2" type="ORF">A2W05_07180</name>
</gene>
<dbReference type="EMBL" id="MGDE01000087">
    <property type="protein sequence ID" value="OGL46479.1"/>
    <property type="molecule type" value="Genomic_DNA"/>
</dbReference>
<evidence type="ECO:0000313" key="3">
    <source>
        <dbReference type="Proteomes" id="UP000178797"/>
    </source>
</evidence>
<organism evidence="2 3">
    <name type="scientific">Candidatus Schekmanbacteria bacterium RBG_16_38_10</name>
    <dbReference type="NCBI Taxonomy" id="1817879"/>
    <lineage>
        <taxon>Bacteria</taxon>
        <taxon>Candidatus Schekmaniibacteriota</taxon>
    </lineage>
</organism>
<dbReference type="Pfam" id="PF00535">
    <property type="entry name" value="Glycos_transf_2"/>
    <property type="match status" value="1"/>
</dbReference>
<dbReference type="Gene3D" id="3.90.550.10">
    <property type="entry name" value="Spore Coat Polysaccharide Biosynthesis Protein SpsA, Chain A"/>
    <property type="match status" value="2"/>
</dbReference>
<feature type="domain" description="Glycosyltransferase 2-like" evidence="1">
    <location>
        <begin position="7"/>
        <end position="103"/>
    </location>
</feature>
<evidence type="ECO:0000313" key="2">
    <source>
        <dbReference type="EMBL" id="OGL46479.1"/>
    </source>
</evidence>
<dbReference type="InterPro" id="IPR029044">
    <property type="entry name" value="Nucleotide-diphossugar_trans"/>
</dbReference>